<dbReference type="Pfam" id="PF00589">
    <property type="entry name" value="Phage_integrase"/>
    <property type="match status" value="1"/>
</dbReference>
<sequence>MANKPKINSSINGHEYYRTRVTVGYDAKGKPIRKNFYGTSKSDAEAKKKKYLKDIESGLNPDLTTHSLDMSVYTWLWNIEKSSGNKSSSFERYEGIYRNYIKGTELGRLTISEIKKIAIQKYYNELRASGKSISQVTNLHKLLNKFFGYAETEGYIVKNPCRGIKIAKENEEDLIDDSDSVIETFTTDEINTIVESLGHEKLRYIVMFALLTGLREGEILALEKTDIKNISTVKINKTLRTVKIYETEEKYHYEMKATRPKTKSSNREVPLPEILLSDLKKLEKLVAEEKLKLGPAYEENNLLFPSISGTYIDAKNLRRSWERALKSAGVGYKKFHALRHTYATRLFENGASILTVSRLLGHSSIKTTEIYTHVLEGIKAAEVECLNNMFKKV</sequence>
<dbReference type="Gene3D" id="1.10.443.10">
    <property type="entry name" value="Intergrase catalytic core"/>
    <property type="match status" value="1"/>
</dbReference>
<evidence type="ECO:0000256" key="5">
    <source>
        <dbReference type="PROSITE-ProRule" id="PRU01248"/>
    </source>
</evidence>
<accession>A0A974BKN0</accession>
<protein>
    <submittedName>
        <fullName evidence="8">Site-specific integrase</fullName>
    </submittedName>
</protein>
<dbReference type="InterPro" id="IPR002104">
    <property type="entry name" value="Integrase_catalytic"/>
</dbReference>
<evidence type="ECO:0000256" key="4">
    <source>
        <dbReference type="ARBA" id="ARBA00023172"/>
    </source>
</evidence>
<feature type="domain" description="Tyr recombinase" evidence="6">
    <location>
        <begin position="180"/>
        <end position="384"/>
    </location>
</feature>
<comment type="similarity">
    <text evidence="1">Belongs to the 'phage' integrase family.</text>
</comment>
<dbReference type="InterPro" id="IPR010998">
    <property type="entry name" value="Integrase_recombinase_N"/>
</dbReference>
<organism evidence="8 9">
    <name type="scientific">Sedimentibacter hydroxybenzoicus DSM 7310</name>
    <dbReference type="NCBI Taxonomy" id="1123245"/>
    <lineage>
        <taxon>Bacteria</taxon>
        <taxon>Bacillati</taxon>
        <taxon>Bacillota</taxon>
        <taxon>Tissierellia</taxon>
        <taxon>Sedimentibacter</taxon>
    </lineage>
</organism>
<dbReference type="RefSeq" id="WP_179238534.1">
    <property type="nucleotide sequence ID" value="NZ_JACBNQ010000013.1"/>
</dbReference>
<evidence type="ECO:0000313" key="8">
    <source>
        <dbReference type="EMBL" id="NYB74832.1"/>
    </source>
</evidence>
<dbReference type="PROSITE" id="PS51900">
    <property type="entry name" value="CB"/>
    <property type="match status" value="1"/>
</dbReference>
<evidence type="ECO:0000259" key="6">
    <source>
        <dbReference type="PROSITE" id="PS51898"/>
    </source>
</evidence>
<dbReference type="Proteomes" id="UP000611629">
    <property type="component" value="Unassembled WGS sequence"/>
</dbReference>
<evidence type="ECO:0000256" key="1">
    <source>
        <dbReference type="ARBA" id="ARBA00008857"/>
    </source>
</evidence>
<dbReference type="GO" id="GO:0006310">
    <property type="term" value="P:DNA recombination"/>
    <property type="evidence" value="ECO:0007669"/>
    <property type="project" value="UniProtKB-KW"/>
</dbReference>
<dbReference type="PROSITE" id="PS51898">
    <property type="entry name" value="TYR_RECOMBINASE"/>
    <property type="match status" value="1"/>
</dbReference>
<evidence type="ECO:0000259" key="7">
    <source>
        <dbReference type="PROSITE" id="PS51900"/>
    </source>
</evidence>
<dbReference type="AlphaFoldDB" id="A0A974BKN0"/>
<dbReference type="EMBL" id="JACBNQ010000013">
    <property type="protein sequence ID" value="NYB74832.1"/>
    <property type="molecule type" value="Genomic_DNA"/>
</dbReference>
<dbReference type="SUPFAM" id="SSF56349">
    <property type="entry name" value="DNA breaking-rejoining enzymes"/>
    <property type="match status" value="1"/>
</dbReference>
<evidence type="ECO:0000256" key="3">
    <source>
        <dbReference type="ARBA" id="ARBA00023125"/>
    </source>
</evidence>
<name>A0A974BKN0_SEDHY</name>
<comment type="caution">
    <text evidence="8">The sequence shown here is derived from an EMBL/GenBank/DDBJ whole genome shotgun (WGS) entry which is preliminary data.</text>
</comment>
<reference evidence="8" key="1">
    <citation type="submission" date="2020-07" db="EMBL/GenBank/DDBJ databases">
        <title>Genomic analysis of a strain of Sedimentibacter Hydroxybenzoicus DSM7310.</title>
        <authorList>
            <person name="Ma S."/>
        </authorList>
    </citation>
    <scope>NUCLEOTIDE SEQUENCE</scope>
    <source>
        <strain evidence="8">DSM 7310</strain>
    </source>
</reference>
<evidence type="ECO:0000256" key="2">
    <source>
        <dbReference type="ARBA" id="ARBA00022908"/>
    </source>
</evidence>
<dbReference type="PANTHER" id="PTHR30349">
    <property type="entry name" value="PHAGE INTEGRASE-RELATED"/>
    <property type="match status" value="1"/>
</dbReference>
<dbReference type="GO" id="GO:0003677">
    <property type="term" value="F:DNA binding"/>
    <property type="evidence" value="ECO:0007669"/>
    <property type="project" value="UniProtKB-UniRule"/>
</dbReference>
<evidence type="ECO:0000313" key="9">
    <source>
        <dbReference type="Proteomes" id="UP000611629"/>
    </source>
</evidence>
<dbReference type="InterPro" id="IPR013762">
    <property type="entry name" value="Integrase-like_cat_sf"/>
</dbReference>
<gene>
    <name evidence="8" type="ORF">HZF24_11855</name>
</gene>
<dbReference type="PANTHER" id="PTHR30349:SF64">
    <property type="entry name" value="PROPHAGE INTEGRASE INTD-RELATED"/>
    <property type="match status" value="1"/>
</dbReference>
<dbReference type="Gene3D" id="1.10.150.130">
    <property type="match status" value="1"/>
</dbReference>
<feature type="domain" description="Core-binding (CB)" evidence="7">
    <location>
        <begin position="63"/>
        <end position="151"/>
    </location>
</feature>
<dbReference type="InterPro" id="IPR044068">
    <property type="entry name" value="CB"/>
</dbReference>
<dbReference type="InterPro" id="IPR011010">
    <property type="entry name" value="DNA_brk_join_enz"/>
</dbReference>
<dbReference type="InterPro" id="IPR050090">
    <property type="entry name" value="Tyrosine_recombinase_XerCD"/>
</dbReference>
<proteinExistence type="inferred from homology"/>
<dbReference type="Pfam" id="PF14659">
    <property type="entry name" value="Phage_int_SAM_3"/>
    <property type="match status" value="1"/>
</dbReference>
<dbReference type="CDD" id="cd01189">
    <property type="entry name" value="INT_ICEBs1_C_like"/>
    <property type="match status" value="1"/>
</dbReference>
<keyword evidence="9" id="KW-1185">Reference proteome</keyword>
<keyword evidence="2" id="KW-0229">DNA integration</keyword>
<dbReference type="InterPro" id="IPR004107">
    <property type="entry name" value="Integrase_SAM-like_N"/>
</dbReference>
<keyword evidence="4" id="KW-0233">DNA recombination</keyword>
<keyword evidence="3 5" id="KW-0238">DNA-binding</keyword>
<dbReference type="GO" id="GO:0015074">
    <property type="term" value="P:DNA integration"/>
    <property type="evidence" value="ECO:0007669"/>
    <property type="project" value="UniProtKB-KW"/>
</dbReference>